<protein>
    <recommendedName>
        <fullName evidence="4">Ribosomal protein L1</fullName>
    </recommendedName>
</protein>
<reference evidence="2" key="1">
    <citation type="journal article" date="2021" name="bioRxiv">
        <title>Whole Genome Assembly and Annotation of Northern Wild Rice, Zizania palustris L., Supports a Whole Genome Duplication in the Zizania Genus.</title>
        <authorList>
            <person name="Haas M."/>
            <person name="Kono T."/>
            <person name="Macchietto M."/>
            <person name="Millas R."/>
            <person name="McGilp L."/>
            <person name="Shao M."/>
            <person name="Duquette J."/>
            <person name="Hirsch C.N."/>
            <person name="Kimball J."/>
        </authorList>
    </citation>
    <scope>NUCLEOTIDE SEQUENCE</scope>
    <source>
        <tissue evidence="2">Fresh leaf tissue</tissue>
    </source>
</reference>
<name>A0A8J5WAL6_ZIZPA</name>
<dbReference type="InterPro" id="IPR028364">
    <property type="entry name" value="Ribosomal_uL1/biogenesis"/>
</dbReference>
<evidence type="ECO:0000313" key="3">
    <source>
        <dbReference type="Proteomes" id="UP000729402"/>
    </source>
</evidence>
<feature type="region of interest" description="Disordered" evidence="1">
    <location>
        <begin position="285"/>
        <end position="431"/>
    </location>
</feature>
<evidence type="ECO:0000256" key="1">
    <source>
        <dbReference type="SAM" id="MobiDB-lite"/>
    </source>
</evidence>
<dbReference type="CDD" id="cd00403">
    <property type="entry name" value="Ribosomal_L1"/>
    <property type="match status" value="1"/>
</dbReference>
<dbReference type="GO" id="GO:0003723">
    <property type="term" value="F:RNA binding"/>
    <property type="evidence" value="ECO:0007669"/>
    <property type="project" value="InterPro"/>
</dbReference>
<proteinExistence type="predicted"/>
<accession>A0A8J5WAL6</accession>
<evidence type="ECO:0000313" key="2">
    <source>
        <dbReference type="EMBL" id="KAG8086386.1"/>
    </source>
</evidence>
<dbReference type="OrthoDB" id="10251727at2759"/>
<dbReference type="Pfam" id="PF00687">
    <property type="entry name" value="Ribosomal_L1"/>
    <property type="match status" value="1"/>
</dbReference>
<evidence type="ECO:0008006" key="4">
    <source>
        <dbReference type="Google" id="ProtNLM"/>
    </source>
</evidence>
<gene>
    <name evidence="2" type="ORF">GUJ93_ZPchr0010g11118</name>
</gene>
<dbReference type="PANTHER" id="PTHR23105">
    <property type="entry name" value="RIBOSOMAL PROTEIN L7AE FAMILY MEMBER"/>
    <property type="match status" value="1"/>
</dbReference>
<reference evidence="2" key="2">
    <citation type="submission" date="2021-02" db="EMBL/GenBank/DDBJ databases">
        <authorList>
            <person name="Kimball J.A."/>
            <person name="Haas M.W."/>
            <person name="Macchietto M."/>
            <person name="Kono T."/>
            <person name="Duquette J."/>
            <person name="Shao M."/>
        </authorList>
    </citation>
    <scope>NUCLEOTIDE SEQUENCE</scope>
    <source>
        <tissue evidence="2">Fresh leaf tissue</tissue>
    </source>
</reference>
<dbReference type="InterPro" id="IPR050257">
    <property type="entry name" value="eL8/uL1-like"/>
</dbReference>
<dbReference type="EMBL" id="JAAALK010000082">
    <property type="protein sequence ID" value="KAG8086386.1"/>
    <property type="molecule type" value="Genomic_DNA"/>
</dbReference>
<dbReference type="FunFam" id="3.30.190.20:FF:000005">
    <property type="entry name" value="Ribosomal L1 domain-containing protein 1"/>
    <property type="match status" value="1"/>
</dbReference>
<dbReference type="Proteomes" id="UP000729402">
    <property type="component" value="Unassembled WGS sequence"/>
</dbReference>
<organism evidence="2 3">
    <name type="scientific">Zizania palustris</name>
    <name type="common">Northern wild rice</name>
    <dbReference type="NCBI Taxonomy" id="103762"/>
    <lineage>
        <taxon>Eukaryota</taxon>
        <taxon>Viridiplantae</taxon>
        <taxon>Streptophyta</taxon>
        <taxon>Embryophyta</taxon>
        <taxon>Tracheophyta</taxon>
        <taxon>Spermatophyta</taxon>
        <taxon>Magnoliopsida</taxon>
        <taxon>Liliopsida</taxon>
        <taxon>Poales</taxon>
        <taxon>Poaceae</taxon>
        <taxon>BOP clade</taxon>
        <taxon>Oryzoideae</taxon>
        <taxon>Oryzeae</taxon>
        <taxon>Zizaniinae</taxon>
        <taxon>Zizania</taxon>
    </lineage>
</organism>
<comment type="caution">
    <text evidence="2">The sequence shown here is derived from an EMBL/GenBank/DDBJ whole genome shotgun (WGS) entry which is preliminary data.</text>
</comment>
<keyword evidence="3" id="KW-1185">Reference proteome</keyword>
<dbReference type="AlphaFoldDB" id="A0A8J5WAL6"/>
<feature type="compositionally biased region" description="Basic and acidic residues" evidence="1">
    <location>
        <begin position="369"/>
        <end position="431"/>
    </location>
</feature>
<dbReference type="FunFam" id="3.40.50.790:FF:000007">
    <property type="entry name" value="Ribosomal protein L1p/L10e family"/>
    <property type="match status" value="1"/>
</dbReference>
<sequence>MLPPSQPQQHEVDRAAAASAVASLTKWMRGRAAEAPPNLLTDERDDLVLLQLSLCRVPASPTTKPHLLPLPHPVLPGESASICVISDDRPKSRSPAATDLMDASKSHHLPVSEVIPLSTLRTDYRPYESRRRLAASHDLFLADRAVLPLLPRVLGKAFYSTKKAPIAVDFTRTGWPEQVRKVLSSTFLYLRSGTCSGIKVGRLDMKEADIVENVMEAVAAAVDLVPKKWANLRALHLKAVDSIALPIYQVVPKLGMKIDVPVAQLEGKVGSGEVIHAAEVEAGMKSKDKKKKALKSVDANDGEESGKRKRNKKQQTEDVMEEDVQDLTEKRKRMRGVAAVKAPADGLKVSKKGKEKSKRALDGEEEDASVDKKKGKKDEHALEEASNKKNKGKKEDICLTLDKLENAIKEKSSKAKKLNADKEKTRTRLRA</sequence>